<gene>
    <name evidence="11" type="ORF">O6R05_00575</name>
</gene>
<reference evidence="11 12" key="1">
    <citation type="submission" date="2023-01" db="EMBL/GenBank/DDBJ databases">
        <authorList>
            <person name="Lee S.H."/>
            <person name="Jung H.S."/>
            <person name="Yun J.U."/>
        </authorList>
    </citation>
    <scope>NUCLEOTIDE SEQUENCE [LARGE SCALE GENOMIC DNA]</scope>
    <source>
        <strain evidence="11 12">CBA3646</strain>
    </source>
</reference>
<dbReference type="GO" id="GO:0004177">
    <property type="term" value="F:aminopeptidase activity"/>
    <property type="evidence" value="ECO:0007669"/>
    <property type="project" value="UniProtKB-KW"/>
</dbReference>
<dbReference type="InterPro" id="IPR001948">
    <property type="entry name" value="Peptidase_M18"/>
</dbReference>
<evidence type="ECO:0000256" key="7">
    <source>
        <dbReference type="ARBA" id="ARBA00022833"/>
    </source>
</evidence>
<dbReference type="EMBL" id="CP115667">
    <property type="protein sequence ID" value="WBW50090.1"/>
    <property type="molecule type" value="Genomic_DNA"/>
</dbReference>
<evidence type="ECO:0000313" key="11">
    <source>
        <dbReference type="EMBL" id="WBW50090.1"/>
    </source>
</evidence>
<dbReference type="EC" id="3.4.11.-" evidence="10"/>
<dbReference type="InterPro" id="IPR023358">
    <property type="entry name" value="Peptidase_M18_dom2"/>
</dbReference>
<organism evidence="11 12">
    <name type="scientific">Peptoniphilus equinus</name>
    <dbReference type="NCBI Taxonomy" id="3016343"/>
    <lineage>
        <taxon>Bacteria</taxon>
        <taxon>Bacillati</taxon>
        <taxon>Bacillota</taxon>
        <taxon>Tissierellia</taxon>
        <taxon>Tissierellales</taxon>
        <taxon>Peptoniphilaceae</taxon>
        <taxon>Peptoniphilus</taxon>
    </lineage>
</organism>
<evidence type="ECO:0000256" key="9">
    <source>
        <dbReference type="RuleBase" id="RU004386"/>
    </source>
</evidence>
<name>A0ABY7QTH0_9FIRM</name>
<comment type="cofactor">
    <cofactor evidence="1 10">
        <name>Zn(2+)</name>
        <dbReference type="ChEBI" id="CHEBI:29105"/>
    </cofactor>
</comment>
<dbReference type="RefSeq" id="WP_271191621.1">
    <property type="nucleotide sequence ID" value="NZ_CP115667.1"/>
</dbReference>
<evidence type="ECO:0000256" key="4">
    <source>
        <dbReference type="ARBA" id="ARBA00022670"/>
    </source>
</evidence>
<evidence type="ECO:0000256" key="3">
    <source>
        <dbReference type="ARBA" id="ARBA00022438"/>
    </source>
</evidence>
<evidence type="ECO:0000256" key="10">
    <source>
        <dbReference type="RuleBase" id="RU004387"/>
    </source>
</evidence>
<keyword evidence="12" id="KW-1185">Reference proteome</keyword>
<dbReference type="Gene3D" id="2.30.250.10">
    <property type="entry name" value="Aminopeptidase i, Domain 2"/>
    <property type="match status" value="1"/>
</dbReference>
<keyword evidence="6 9" id="KW-0378">Hydrolase</keyword>
<keyword evidence="4 9" id="KW-0645">Protease</keyword>
<protein>
    <recommendedName>
        <fullName evidence="10">M18 family aminopeptidase</fullName>
        <ecNumber evidence="10">3.4.11.-</ecNumber>
    </recommendedName>
</protein>
<keyword evidence="7 9" id="KW-0862">Zinc</keyword>
<dbReference type="SUPFAM" id="SSF101821">
    <property type="entry name" value="Aminopeptidase/glucanase lid domain"/>
    <property type="match status" value="1"/>
</dbReference>
<proteinExistence type="inferred from homology"/>
<keyword evidence="5 9" id="KW-0479">Metal-binding</keyword>
<dbReference type="NCBIfam" id="NF002759">
    <property type="entry name" value="PRK02813.1"/>
    <property type="match status" value="1"/>
</dbReference>
<sequence length="418" mass="46075">MHTNNFIDFLNASKNQYFAAKNLEALLVAQGYKELKSTEAFTLDGEKFFLRLDDTGILAVNIGADADRFNIVGSHTDSPAFRIKANPVMKKEGCVLLNTEVYGGPIYSTWLDRPLSIAGRVSVLEEGHVVMKHVDFEKPVCTIPSLAIHMNRDVNKGFELNPQTHLLPLVGMDHEGMTETVLLEQVAALVGGEILDYDLYLYDTQPADRIGFNEELIQCGRQDNLFMAYTSLIAFLEAGDHTAINVFLATDNEEVGSTSYAGADSPVLGRLLERLALALGKDRDEYLAMIERSFLISADAAHAVHPSYPEAADPTNRPRLGAGPVIKYAANRAYTSDAYSAGRFIHYCNLANVPYQTYHNRSDKKGGSTIGPISTSQIAIHSVDIGMSTLGMHACRELTGAKDVDYFIDVFKVFYEEN</sequence>
<keyword evidence="8 9" id="KW-0482">Metalloprotease</keyword>
<dbReference type="Pfam" id="PF02127">
    <property type="entry name" value="Peptidase_M18"/>
    <property type="match status" value="1"/>
</dbReference>
<dbReference type="Gene3D" id="3.40.630.10">
    <property type="entry name" value="Zn peptidases"/>
    <property type="match status" value="1"/>
</dbReference>
<accession>A0ABY7QTH0</accession>
<evidence type="ECO:0000256" key="5">
    <source>
        <dbReference type="ARBA" id="ARBA00022723"/>
    </source>
</evidence>
<evidence type="ECO:0000256" key="1">
    <source>
        <dbReference type="ARBA" id="ARBA00001947"/>
    </source>
</evidence>
<dbReference type="SUPFAM" id="SSF53187">
    <property type="entry name" value="Zn-dependent exopeptidases"/>
    <property type="match status" value="1"/>
</dbReference>
<dbReference type="PANTHER" id="PTHR28570:SF3">
    <property type="entry name" value="ASPARTYL AMINOPEPTIDASE"/>
    <property type="match status" value="1"/>
</dbReference>
<evidence type="ECO:0000313" key="12">
    <source>
        <dbReference type="Proteomes" id="UP001210339"/>
    </source>
</evidence>
<dbReference type="PRINTS" id="PR00932">
    <property type="entry name" value="AMINO1PTASE"/>
</dbReference>
<dbReference type="Proteomes" id="UP001210339">
    <property type="component" value="Chromosome"/>
</dbReference>
<dbReference type="PANTHER" id="PTHR28570">
    <property type="entry name" value="ASPARTYL AMINOPEPTIDASE"/>
    <property type="match status" value="1"/>
</dbReference>
<comment type="similarity">
    <text evidence="2 9">Belongs to the peptidase M18 family.</text>
</comment>
<evidence type="ECO:0000256" key="8">
    <source>
        <dbReference type="ARBA" id="ARBA00023049"/>
    </source>
</evidence>
<evidence type="ECO:0000256" key="2">
    <source>
        <dbReference type="ARBA" id="ARBA00008290"/>
    </source>
</evidence>
<evidence type="ECO:0000256" key="6">
    <source>
        <dbReference type="ARBA" id="ARBA00022801"/>
    </source>
</evidence>
<keyword evidence="3 9" id="KW-0031">Aminopeptidase</keyword>